<keyword evidence="2" id="KW-1185">Reference proteome</keyword>
<organism evidence="1 2">
    <name type="scientific">Basidiobolus ranarum</name>
    <dbReference type="NCBI Taxonomy" id="34480"/>
    <lineage>
        <taxon>Eukaryota</taxon>
        <taxon>Fungi</taxon>
        <taxon>Fungi incertae sedis</taxon>
        <taxon>Zoopagomycota</taxon>
        <taxon>Entomophthoromycotina</taxon>
        <taxon>Basidiobolomycetes</taxon>
        <taxon>Basidiobolales</taxon>
        <taxon>Basidiobolaceae</taxon>
        <taxon>Basidiobolus</taxon>
    </lineage>
</organism>
<gene>
    <name evidence="1" type="ORF">K7432_005485</name>
</gene>
<name>A0ABR2W323_9FUNG</name>
<dbReference type="SUPFAM" id="SSF54695">
    <property type="entry name" value="POZ domain"/>
    <property type="match status" value="1"/>
</dbReference>
<dbReference type="Proteomes" id="UP001479436">
    <property type="component" value="Unassembled WGS sequence"/>
</dbReference>
<dbReference type="EMBL" id="JASJQH010007093">
    <property type="protein sequence ID" value="KAK9718471.1"/>
    <property type="molecule type" value="Genomic_DNA"/>
</dbReference>
<dbReference type="InterPro" id="IPR011333">
    <property type="entry name" value="SKP1/BTB/POZ_sf"/>
</dbReference>
<proteinExistence type="predicted"/>
<reference evidence="1 2" key="1">
    <citation type="submission" date="2023-04" db="EMBL/GenBank/DDBJ databases">
        <title>Genome of Basidiobolus ranarum AG-B5.</title>
        <authorList>
            <person name="Stajich J.E."/>
            <person name="Carter-House D."/>
            <person name="Gryganskyi A."/>
        </authorList>
    </citation>
    <scope>NUCLEOTIDE SEQUENCE [LARGE SCALE GENOMIC DNA]</scope>
    <source>
        <strain evidence="1 2">AG-B5</strain>
    </source>
</reference>
<evidence type="ECO:0000313" key="2">
    <source>
        <dbReference type="Proteomes" id="UP001479436"/>
    </source>
</evidence>
<evidence type="ECO:0000313" key="1">
    <source>
        <dbReference type="EMBL" id="KAK9718471.1"/>
    </source>
</evidence>
<comment type="caution">
    <text evidence="1">The sequence shown here is derived from an EMBL/GenBank/DDBJ whole genome shotgun (WGS) entry which is preliminary data.</text>
</comment>
<dbReference type="Gene3D" id="3.30.710.10">
    <property type="entry name" value="Potassium Channel Kv1.1, Chain A"/>
    <property type="match status" value="1"/>
</dbReference>
<accession>A0ABR2W323</accession>
<protein>
    <submittedName>
        <fullName evidence="1">Uncharacterized protein</fullName>
    </submittedName>
</protein>
<sequence length="311" mass="35407">MASKADTPITSVPDSYEYPVSFQQEETDFPSVIRIDLRGTLIQVERELLVSLPESILLVMFPYGLNLGRNAMDDDSELDIDNHSNSYENENLVYSDFNPSIFQYVLDFYIGKHPLTQTPPNENETLQALLGGNQLNNPFLNKQAFILLREEIDYFPVPKKNPPSLQRDEDGIELTTVEPTLDIAKIKMDCGRYLVKDQSIFSGLNRQITQDNLAEQQLIEMLCAAGFSKEDDWGVRVAEPARTAIVSVAMVRLRTTGQPAQMAAAQKLLLFWRKPARKCWWDGSEVKLDDNSDVTLKLWCRRTWTLELALV</sequence>